<proteinExistence type="predicted"/>
<dbReference type="Proteomes" id="UP001196413">
    <property type="component" value="Unassembled WGS sequence"/>
</dbReference>
<feature type="region of interest" description="Disordered" evidence="1">
    <location>
        <begin position="47"/>
        <end position="125"/>
    </location>
</feature>
<reference evidence="2" key="1">
    <citation type="submission" date="2021-06" db="EMBL/GenBank/DDBJ databases">
        <title>Parelaphostrongylus tenuis whole genome reference sequence.</title>
        <authorList>
            <person name="Garwood T.J."/>
            <person name="Larsen P.A."/>
            <person name="Fountain-Jones N.M."/>
            <person name="Garbe J.R."/>
            <person name="Macchietto M.G."/>
            <person name="Kania S.A."/>
            <person name="Gerhold R.W."/>
            <person name="Richards J.E."/>
            <person name="Wolf T.M."/>
        </authorList>
    </citation>
    <scope>NUCLEOTIDE SEQUENCE</scope>
    <source>
        <strain evidence="2">MNPRO001-30</strain>
        <tissue evidence="2">Meninges</tissue>
    </source>
</reference>
<evidence type="ECO:0000313" key="3">
    <source>
        <dbReference type="Proteomes" id="UP001196413"/>
    </source>
</evidence>
<name>A0AAD5RF01_PARTN</name>
<feature type="region of interest" description="Disordered" evidence="1">
    <location>
        <begin position="139"/>
        <end position="166"/>
    </location>
</feature>
<feature type="compositionally biased region" description="Acidic residues" evidence="1">
    <location>
        <begin position="85"/>
        <end position="97"/>
    </location>
</feature>
<protein>
    <submittedName>
        <fullName evidence="2">Uncharacterized protein</fullName>
    </submittedName>
</protein>
<comment type="caution">
    <text evidence="2">The sequence shown here is derived from an EMBL/GenBank/DDBJ whole genome shotgun (WGS) entry which is preliminary data.</text>
</comment>
<sequence>MQKWAMQEKEHFNVKESHLETIEEALLKLKKLAHRRLYRNRKFGHDDQRTQKVCLRPPPGPFPTNHICPLFDDPDSDWSDSGGNDSDDSDDSDSADSDSDHSDSGTSDSDDSDSDHSDNGDSDGDIFLTQQQAINILQQESAVGSPTMLERGRRSFDSSPSSKWPTTSPIKYRFHESLDLLKNFYHDGNIKDQKVYLKRFQTSTLFRILLKQSDIGKT</sequence>
<keyword evidence="3" id="KW-1185">Reference proteome</keyword>
<dbReference type="AlphaFoldDB" id="A0AAD5RF01"/>
<organism evidence="2 3">
    <name type="scientific">Parelaphostrongylus tenuis</name>
    <name type="common">Meningeal worm</name>
    <dbReference type="NCBI Taxonomy" id="148309"/>
    <lineage>
        <taxon>Eukaryota</taxon>
        <taxon>Metazoa</taxon>
        <taxon>Ecdysozoa</taxon>
        <taxon>Nematoda</taxon>
        <taxon>Chromadorea</taxon>
        <taxon>Rhabditida</taxon>
        <taxon>Rhabditina</taxon>
        <taxon>Rhabditomorpha</taxon>
        <taxon>Strongyloidea</taxon>
        <taxon>Metastrongylidae</taxon>
        <taxon>Parelaphostrongylus</taxon>
    </lineage>
</organism>
<evidence type="ECO:0000313" key="2">
    <source>
        <dbReference type="EMBL" id="KAJ1373334.1"/>
    </source>
</evidence>
<dbReference type="EMBL" id="JAHQIW010007266">
    <property type="protein sequence ID" value="KAJ1373334.1"/>
    <property type="molecule type" value="Genomic_DNA"/>
</dbReference>
<evidence type="ECO:0000256" key="1">
    <source>
        <dbReference type="SAM" id="MobiDB-lite"/>
    </source>
</evidence>
<accession>A0AAD5RF01</accession>
<gene>
    <name evidence="2" type="ORF">KIN20_035710</name>
</gene>